<dbReference type="OMA" id="HEGSQRE"/>
<evidence type="ECO:0000256" key="1">
    <source>
        <dbReference type="SAM" id="Coils"/>
    </source>
</evidence>
<protein>
    <recommendedName>
        <fullName evidence="6">Coiled-coil domain containing 136b</fullName>
    </recommendedName>
</protein>
<dbReference type="PANTHER" id="PTHR15715:SF26">
    <property type="entry name" value="COILED-COIL DOMAIN-CONTAINING PROTEIN 136"/>
    <property type="match status" value="1"/>
</dbReference>
<name>A0A8D0L4X7_SPHPU</name>
<dbReference type="Proteomes" id="UP000694392">
    <property type="component" value="Unplaced"/>
</dbReference>
<keyword evidence="3" id="KW-1133">Transmembrane helix</keyword>
<dbReference type="GO" id="GO:0007338">
    <property type="term" value="P:single fertilization"/>
    <property type="evidence" value="ECO:0007669"/>
    <property type="project" value="TreeGrafter"/>
</dbReference>
<dbReference type="PANTHER" id="PTHR15715">
    <property type="entry name" value="CENTROSOMAL PROTEIN OF 170 KDA"/>
    <property type="match status" value="1"/>
</dbReference>
<evidence type="ECO:0000313" key="4">
    <source>
        <dbReference type="Ensembl" id="ENSSPUP00000008990.1"/>
    </source>
</evidence>
<dbReference type="AlphaFoldDB" id="A0A8D0L4X7"/>
<proteinExistence type="predicted"/>
<feature type="compositionally biased region" description="Acidic residues" evidence="2">
    <location>
        <begin position="79"/>
        <end position="111"/>
    </location>
</feature>
<accession>A0A8D0L4X7</accession>
<sequence>PPKHSHRGRLAPGCRWGGPGDTGLGVGSRRAPGSLGMLRVRKLSQGQVWGCSGVQAEGMGCRFAHTVLCSSAGDVDTPNLEENEEEEEEEEEEVNAGSVEEEEEDEKELELSEQEMEALRAQMLQLLEELEETRELALKHEDDSLELQGLLEDERLASAHQAEIFTKQIQRLQGQFHGGRGFESLQDVKETELHRAQRQLLEASEKIHDMQLEVEESAALHENEIAGLQEELCRLRAELQRIQRTRDEYEMEITSLRAEITMKSSSHISPLAALEPSPQQPWPVCLAEELDTLREQYHDLTDEYLTLQESNRLMVHQLEKLEAQNYRCRALWGHHRGSNPPPPLRGWPVGATPGTYHPPVISLPVVGLVVIVALLWCWWAETSS</sequence>
<reference evidence="4" key="2">
    <citation type="submission" date="2025-09" db="UniProtKB">
        <authorList>
            <consortium name="Ensembl"/>
        </authorList>
    </citation>
    <scope>IDENTIFICATION</scope>
</reference>
<dbReference type="Ensembl" id="ENSSPUT00000009597.1">
    <property type="protein sequence ID" value="ENSSPUP00000008990.1"/>
    <property type="gene ID" value="ENSSPUG00000006999.1"/>
</dbReference>
<feature type="coiled-coil region" evidence="1">
    <location>
        <begin position="186"/>
        <end position="259"/>
    </location>
</feature>
<keyword evidence="3" id="KW-0472">Membrane</keyword>
<feature type="region of interest" description="Disordered" evidence="2">
    <location>
        <begin position="72"/>
        <end position="111"/>
    </location>
</feature>
<dbReference type="GO" id="GO:0001675">
    <property type="term" value="P:acrosome assembly"/>
    <property type="evidence" value="ECO:0007669"/>
    <property type="project" value="TreeGrafter"/>
</dbReference>
<evidence type="ECO:0000313" key="5">
    <source>
        <dbReference type="Proteomes" id="UP000694392"/>
    </source>
</evidence>
<evidence type="ECO:0008006" key="6">
    <source>
        <dbReference type="Google" id="ProtNLM"/>
    </source>
</evidence>
<evidence type="ECO:0000256" key="2">
    <source>
        <dbReference type="SAM" id="MobiDB-lite"/>
    </source>
</evidence>
<keyword evidence="5" id="KW-1185">Reference proteome</keyword>
<dbReference type="InterPro" id="IPR051176">
    <property type="entry name" value="Cent_Immune-Sig_Mod"/>
</dbReference>
<dbReference type="GO" id="GO:0002080">
    <property type="term" value="C:acrosomal membrane"/>
    <property type="evidence" value="ECO:0007669"/>
    <property type="project" value="TreeGrafter"/>
</dbReference>
<reference evidence="4" key="1">
    <citation type="submission" date="2025-08" db="UniProtKB">
        <authorList>
            <consortium name="Ensembl"/>
        </authorList>
    </citation>
    <scope>IDENTIFICATION</scope>
</reference>
<feature type="transmembrane region" description="Helical" evidence="3">
    <location>
        <begin position="361"/>
        <end position="379"/>
    </location>
</feature>
<evidence type="ECO:0000256" key="3">
    <source>
        <dbReference type="SAM" id="Phobius"/>
    </source>
</evidence>
<dbReference type="GeneTree" id="ENSGT00940000159122"/>
<keyword evidence="3" id="KW-0812">Transmembrane</keyword>
<feature type="compositionally biased region" description="Gly residues" evidence="2">
    <location>
        <begin position="15"/>
        <end position="26"/>
    </location>
</feature>
<feature type="region of interest" description="Disordered" evidence="2">
    <location>
        <begin position="1"/>
        <end position="30"/>
    </location>
</feature>
<organism evidence="4 5">
    <name type="scientific">Sphenodon punctatus</name>
    <name type="common">Tuatara</name>
    <name type="synonym">Hatteria punctata</name>
    <dbReference type="NCBI Taxonomy" id="8508"/>
    <lineage>
        <taxon>Eukaryota</taxon>
        <taxon>Metazoa</taxon>
        <taxon>Chordata</taxon>
        <taxon>Craniata</taxon>
        <taxon>Vertebrata</taxon>
        <taxon>Euteleostomi</taxon>
        <taxon>Lepidosauria</taxon>
        <taxon>Sphenodontia</taxon>
        <taxon>Sphenodontidae</taxon>
        <taxon>Sphenodon</taxon>
    </lineage>
</organism>
<keyword evidence="1" id="KW-0175">Coiled coil</keyword>